<gene>
    <name evidence="4" type="ORF">H8696_10680</name>
</gene>
<feature type="chain" id="PRO_5038778376" description="Cyclophilin-like domain-containing protein" evidence="2">
    <location>
        <begin position="19"/>
        <end position="189"/>
    </location>
</feature>
<feature type="region of interest" description="Disordered" evidence="1">
    <location>
        <begin position="22"/>
        <end position="71"/>
    </location>
</feature>
<dbReference type="Gene3D" id="2.40.100.20">
    <property type="match status" value="1"/>
</dbReference>
<comment type="caution">
    <text evidence="4">The sequence shown here is derived from an EMBL/GenBank/DDBJ whole genome shotgun (WGS) entry which is preliminary data.</text>
</comment>
<feature type="domain" description="Cyclophilin-like" evidence="3">
    <location>
        <begin position="75"/>
        <end position="186"/>
    </location>
</feature>
<evidence type="ECO:0000256" key="2">
    <source>
        <dbReference type="SAM" id="SignalP"/>
    </source>
</evidence>
<evidence type="ECO:0000313" key="5">
    <source>
        <dbReference type="Proteomes" id="UP000623172"/>
    </source>
</evidence>
<dbReference type="InterPro" id="IPR041183">
    <property type="entry name" value="Cyclophilin-like"/>
</dbReference>
<accession>A0A926HQ36</accession>
<dbReference type="InterPro" id="IPR029000">
    <property type="entry name" value="Cyclophilin-like_dom_sf"/>
</dbReference>
<protein>
    <recommendedName>
        <fullName evidence="3">Cyclophilin-like domain-containing protein</fullName>
    </recommendedName>
</protein>
<feature type="compositionally biased region" description="Low complexity" evidence="1">
    <location>
        <begin position="46"/>
        <end position="56"/>
    </location>
</feature>
<evidence type="ECO:0000259" key="3">
    <source>
        <dbReference type="Pfam" id="PF18050"/>
    </source>
</evidence>
<dbReference type="AlphaFoldDB" id="A0A926HQ36"/>
<evidence type="ECO:0000313" key="4">
    <source>
        <dbReference type="EMBL" id="MBC8532309.1"/>
    </source>
</evidence>
<evidence type="ECO:0000256" key="1">
    <source>
        <dbReference type="SAM" id="MobiDB-lite"/>
    </source>
</evidence>
<dbReference type="Proteomes" id="UP000623172">
    <property type="component" value="Unassembled WGS sequence"/>
</dbReference>
<reference evidence="4" key="1">
    <citation type="submission" date="2020-08" db="EMBL/GenBank/DDBJ databases">
        <title>Genome public.</title>
        <authorList>
            <person name="Liu C."/>
            <person name="Sun Q."/>
        </authorList>
    </citation>
    <scope>NUCLEOTIDE SEQUENCE</scope>
    <source>
        <strain evidence="4">NSJ-53</strain>
    </source>
</reference>
<dbReference type="RefSeq" id="WP_249317423.1">
    <property type="nucleotide sequence ID" value="NZ_JACRSR010000006.1"/>
</dbReference>
<dbReference type="PROSITE" id="PS51257">
    <property type="entry name" value="PROKAR_LIPOPROTEIN"/>
    <property type="match status" value="1"/>
</dbReference>
<name>A0A926HQ36_9FIRM</name>
<keyword evidence="2" id="KW-0732">Signal</keyword>
<dbReference type="EMBL" id="JACRSR010000006">
    <property type="protein sequence ID" value="MBC8532309.1"/>
    <property type="molecule type" value="Genomic_DNA"/>
</dbReference>
<dbReference type="Pfam" id="PF18050">
    <property type="entry name" value="Cyclophil_like2"/>
    <property type="match status" value="1"/>
</dbReference>
<feature type="signal peptide" evidence="2">
    <location>
        <begin position="1"/>
        <end position="18"/>
    </location>
</feature>
<feature type="compositionally biased region" description="Acidic residues" evidence="1">
    <location>
        <begin position="57"/>
        <end position="67"/>
    </location>
</feature>
<sequence>MKKLLSLMAAMLLVVSLAACQSESDTDGESVSPPASSQTSNEETPESVPEPSVEPEIPQDTESEPVEPDQRQVLMTIDGQSYEITLYENPVADALYDLLPLEVTFEDYNSVEKIAYLPEGQQLPSADELEGYDPSPGDLCLYAPWGNLSLFYQDFNYSNGLISLGRLEAGIEDIAAQAENFTVTLEKSE</sequence>
<organism evidence="4 5">
    <name type="scientific">Gehongia tenuis</name>
    <dbReference type="NCBI Taxonomy" id="2763655"/>
    <lineage>
        <taxon>Bacteria</taxon>
        <taxon>Bacillati</taxon>
        <taxon>Bacillota</taxon>
        <taxon>Clostridia</taxon>
        <taxon>Christensenellales</taxon>
        <taxon>Christensenellaceae</taxon>
        <taxon>Gehongia</taxon>
    </lineage>
</organism>
<proteinExistence type="predicted"/>
<dbReference type="SUPFAM" id="SSF50891">
    <property type="entry name" value="Cyclophilin-like"/>
    <property type="match status" value="1"/>
</dbReference>
<keyword evidence="5" id="KW-1185">Reference proteome</keyword>